<protein>
    <recommendedName>
        <fullName evidence="4">DUF2790 domain-containing protein</fullName>
    </recommendedName>
</protein>
<dbReference type="Pfam" id="PF10976">
    <property type="entry name" value="DUF2790"/>
    <property type="match status" value="1"/>
</dbReference>
<dbReference type="Gene3D" id="2.30.140.50">
    <property type="entry name" value="Protein of unknown function DUF2790"/>
    <property type="match status" value="1"/>
</dbReference>
<proteinExistence type="predicted"/>
<evidence type="ECO:0000313" key="3">
    <source>
        <dbReference type="Proteomes" id="UP000283627"/>
    </source>
</evidence>
<organism evidence="2 3">
    <name type="scientific">Pseudomonas frederiksbergensis</name>
    <dbReference type="NCBI Taxonomy" id="104087"/>
    <lineage>
        <taxon>Bacteria</taxon>
        <taxon>Pseudomonadati</taxon>
        <taxon>Pseudomonadota</taxon>
        <taxon>Gammaproteobacteria</taxon>
        <taxon>Pseudomonadales</taxon>
        <taxon>Pseudomonadaceae</taxon>
        <taxon>Pseudomonas</taxon>
    </lineage>
</organism>
<reference evidence="2 3" key="1">
    <citation type="submission" date="2016-10" db="EMBL/GenBank/DDBJ databases">
        <title>Comparative genome analysis of multiple Pseudomonas spp. focuses on biocontrol and plant growth promoting traits.</title>
        <authorList>
            <person name="Tao X.-Y."/>
            <person name="Taylor C.G."/>
        </authorList>
    </citation>
    <scope>NUCLEOTIDE SEQUENCE [LARGE SCALE GENOMIC DNA]</scope>
    <source>
        <strain evidence="2 3">39A2</strain>
    </source>
</reference>
<name>A0A423KR57_9PSED</name>
<keyword evidence="1" id="KW-0732">Signal</keyword>
<evidence type="ECO:0000256" key="1">
    <source>
        <dbReference type="SAM" id="SignalP"/>
    </source>
</evidence>
<feature type="signal peptide" evidence="1">
    <location>
        <begin position="1"/>
        <end position="19"/>
    </location>
</feature>
<sequence length="90" mass="9511">MKLSSIALFFALVGVGAHAVADDANAPAATSQPPVESYAYGMKLDIQKIISITDTADQCGPVPTQMTYEDSQGKRHVMQYQIMGTGCSNG</sequence>
<evidence type="ECO:0000313" key="2">
    <source>
        <dbReference type="EMBL" id="RON57851.1"/>
    </source>
</evidence>
<dbReference type="OrthoDB" id="6903763at2"/>
<dbReference type="EMBL" id="MOBP01000002">
    <property type="protein sequence ID" value="RON57851.1"/>
    <property type="molecule type" value="Genomic_DNA"/>
</dbReference>
<dbReference type="AlphaFoldDB" id="A0A423KR57"/>
<dbReference type="Proteomes" id="UP000283627">
    <property type="component" value="Unassembled WGS sequence"/>
</dbReference>
<evidence type="ECO:0008006" key="4">
    <source>
        <dbReference type="Google" id="ProtNLM"/>
    </source>
</evidence>
<gene>
    <name evidence="2" type="ORF">BK665_03075</name>
</gene>
<dbReference type="InterPro" id="IPR021245">
    <property type="entry name" value="DUF2790"/>
</dbReference>
<dbReference type="RefSeq" id="WP_123402854.1">
    <property type="nucleotide sequence ID" value="NZ_MOBP01000002.1"/>
</dbReference>
<feature type="chain" id="PRO_5019450764" description="DUF2790 domain-containing protein" evidence="1">
    <location>
        <begin position="20"/>
        <end position="90"/>
    </location>
</feature>
<comment type="caution">
    <text evidence="2">The sequence shown here is derived from an EMBL/GenBank/DDBJ whole genome shotgun (WGS) entry which is preliminary data.</text>
</comment>
<accession>A0A423KR57</accession>